<dbReference type="InterPro" id="IPR008249">
    <property type="entry name" value="UPF0231"/>
</dbReference>
<gene>
    <name evidence="2" type="ORF">GMA8713_00477</name>
</gene>
<dbReference type="AlphaFoldDB" id="A0A128EVK7"/>
<dbReference type="EMBL" id="FIZY01000003">
    <property type="protein sequence ID" value="CZF78195.1"/>
    <property type="molecule type" value="Genomic_DNA"/>
</dbReference>
<accession>A0A128EVK7</accession>
<dbReference type="PIRSF" id="PIRSF006287">
    <property type="entry name" value="UCP006287"/>
    <property type="match status" value="1"/>
</dbReference>
<dbReference type="Proteomes" id="UP000073601">
    <property type="component" value="Unassembled WGS sequence"/>
</dbReference>
<proteinExistence type="inferred from homology"/>
<name>A0A128EVK7_9GAMM</name>
<dbReference type="OrthoDB" id="5739292at2"/>
<evidence type="ECO:0000256" key="1">
    <source>
        <dbReference type="ARBA" id="ARBA00005367"/>
    </source>
</evidence>
<organism evidence="2 3">
    <name type="scientific">Grimontia marina</name>
    <dbReference type="NCBI Taxonomy" id="646534"/>
    <lineage>
        <taxon>Bacteria</taxon>
        <taxon>Pseudomonadati</taxon>
        <taxon>Pseudomonadota</taxon>
        <taxon>Gammaproteobacteria</taxon>
        <taxon>Vibrionales</taxon>
        <taxon>Vibrionaceae</taxon>
        <taxon>Grimontia</taxon>
    </lineage>
</organism>
<dbReference type="RefSeq" id="WP_062705390.1">
    <property type="nucleotide sequence ID" value="NZ_CAWRCI010000003.1"/>
</dbReference>
<dbReference type="Pfam" id="PF06062">
    <property type="entry name" value="UPF0231"/>
    <property type="match status" value="1"/>
</dbReference>
<sequence length="125" mass="14479">MDYEFRRNTLDDSFHAELSMGHEALGRWLVDELGTDHDAIDEVLENLKLVMEQGGEWTRSGKVFHLQLTQEEALVQANIVLEDSEEEMPDVDLHAYEEESVSLCGPEDLLLVLEAWQDFIRRYGR</sequence>
<protein>
    <submittedName>
        <fullName evidence="2">Uncharacterized protein</fullName>
    </submittedName>
</protein>
<comment type="similarity">
    <text evidence="1">Belongs to the UPF0231 family.</text>
</comment>
<evidence type="ECO:0000313" key="3">
    <source>
        <dbReference type="Proteomes" id="UP000073601"/>
    </source>
</evidence>
<keyword evidence="3" id="KW-1185">Reference proteome</keyword>
<reference evidence="3" key="1">
    <citation type="submission" date="2016-02" db="EMBL/GenBank/DDBJ databases">
        <authorList>
            <person name="Rodrigo-Torres Lidia"/>
            <person name="Arahal R.David."/>
        </authorList>
    </citation>
    <scope>NUCLEOTIDE SEQUENCE [LARGE SCALE GENOMIC DNA]</scope>
    <source>
        <strain evidence="3">CECT 8713</strain>
    </source>
</reference>
<evidence type="ECO:0000313" key="2">
    <source>
        <dbReference type="EMBL" id="CZF78195.1"/>
    </source>
</evidence>